<dbReference type="Pfam" id="PF20153">
    <property type="entry name" value="DUF6535"/>
    <property type="match status" value="1"/>
</dbReference>
<evidence type="ECO:0000259" key="2">
    <source>
        <dbReference type="Pfam" id="PF20153"/>
    </source>
</evidence>
<proteinExistence type="predicted"/>
<dbReference type="OrthoDB" id="3235960at2759"/>
<feature type="domain" description="DUF6535" evidence="2">
    <location>
        <begin position="1"/>
        <end position="118"/>
    </location>
</feature>
<dbReference type="GeneID" id="66103917"/>
<keyword evidence="1" id="KW-1133">Transmembrane helix</keyword>
<accession>A0A9P7VZT2</accession>
<evidence type="ECO:0000256" key="1">
    <source>
        <dbReference type="SAM" id="Phobius"/>
    </source>
</evidence>
<organism evidence="3 4">
    <name type="scientific">Guyanagaster necrorhizus</name>
    <dbReference type="NCBI Taxonomy" id="856835"/>
    <lineage>
        <taxon>Eukaryota</taxon>
        <taxon>Fungi</taxon>
        <taxon>Dikarya</taxon>
        <taxon>Basidiomycota</taxon>
        <taxon>Agaricomycotina</taxon>
        <taxon>Agaricomycetes</taxon>
        <taxon>Agaricomycetidae</taxon>
        <taxon>Agaricales</taxon>
        <taxon>Marasmiineae</taxon>
        <taxon>Physalacriaceae</taxon>
        <taxon>Guyanagaster</taxon>
    </lineage>
</organism>
<gene>
    <name evidence="3" type="ORF">BT62DRAFT_618647</name>
</gene>
<dbReference type="EMBL" id="MU250527">
    <property type="protein sequence ID" value="KAG7449987.1"/>
    <property type="molecule type" value="Genomic_DNA"/>
</dbReference>
<comment type="caution">
    <text evidence="3">The sequence shown here is derived from an EMBL/GenBank/DDBJ whole genome shotgun (WGS) entry which is preliminary data.</text>
</comment>
<sequence>MVEETRDSVDVLLCFRWSFSAAVSTFVSQISKSLRASYTQVSATLLFEIVLIQRIIANGSSLDNVPVSSLNPYAKFTPATTDIWVNGLWSTSLSLSLVTVLIAVLVKQWLHHYLVFHQGLPKSGVVFDNIDTGGIPEVACDGHHWTSPRHNAPRARDLFRWIGRILRTAPAWPFLVYWWTPVAYTTYSITIFLPILPPQCPYRIPLSDLVYTPYRYITHDLFPKHVRRLFVKVNAVPSTELLETFMRNGKQGRAPTSLRIVHSASVS</sequence>
<evidence type="ECO:0000313" key="4">
    <source>
        <dbReference type="Proteomes" id="UP000812287"/>
    </source>
</evidence>
<evidence type="ECO:0000313" key="3">
    <source>
        <dbReference type="EMBL" id="KAG7449987.1"/>
    </source>
</evidence>
<keyword evidence="4" id="KW-1185">Reference proteome</keyword>
<keyword evidence="1" id="KW-0812">Transmembrane</keyword>
<dbReference type="Proteomes" id="UP000812287">
    <property type="component" value="Unassembled WGS sequence"/>
</dbReference>
<reference evidence="3" key="1">
    <citation type="submission" date="2020-11" db="EMBL/GenBank/DDBJ databases">
        <title>Adaptations for nitrogen fixation in a non-lichenized fungal sporocarp promotes dispersal by wood-feeding termites.</title>
        <authorList>
            <consortium name="DOE Joint Genome Institute"/>
            <person name="Koch R.A."/>
            <person name="Yoon G."/>
            <person name="Arayal U."/>
            <person name="Lail K."/>
            <person name="Amirebrahimi M."/>
            <person name="Labutti K."/>
            <person name="Lipzen A."/>
            <person name="Riley R."/>
            <person name="Barry K."/>
            <person name="Henrissat B."/>
            <person name="Grigoriev I.V."/>
            <person name="Herr J.R."/>
            <person name="Aime M.C."/>
        </authorList>
    </citation>
    <scope>NUCLEOTIDE SEQUENCE</scope>
    <source>
        <strain evidence="3">MCA 3950</strain>
    </source>
</reference>
<dbReference type="InterPro" id="IPR045338">
    <property type="entry name" value="DUF6535"/>
</dbReference>
<dbReference type="RefSeq" id="XP_043043487.1">
    <property type="nucleotide sequence ID" value="XM_043181621.1"/>
</dbReference>
<feature type="transmembrane region" description="Helical" evidence="1">
    <location>
        <begin position="174"/>
        <end position="196"/>
    </location>
</feature>
<dbReference type="AlphaFoldDB" id="A0A9P7VZT2"/>
<name>A0A9P7VZT2_9AGAR</name>
<protein>
    <recommendedName>
        <fullName evidence="2">DUF6535 domain-containing protein</fullName>
    </recommendedName>
</protein>
<keyword evidence="1" id="KW-0472">Membrane</keyword>
<feature type="transmembrane region" description="Helical" evidence="1">
    <location>
        <begin position="83"/>
        <end position="106"/>
    </location>
</feature>